<dbReference type="OrthoDB" id="9761719at2"/>
<evidence type="ECO:0000256" key="9">
    <source>
        <dbReference type="ARBA" id="ARBA00023004"/>
    </source>
</evidence>
<keyword evidence="5" id="KW-0575">Peroxidase</keyword>
<dbReference type="KEGG" id="rdp:RD2015_2074"/>
<evidence type="ECO:0000256" key="8">
    <source>
        <dbReference type="ARBA" id="ARBA00023002"/>
    </source>
</evidence>
<dbReference type="Gene3D" id="2.40.180.10">
    <property type="entry name" value="Catalase core domain"/>
    <property type="match status" value="1"/>
</dbReference>
<evidence type="ECO:0000256" key="6">
    <source>
        <dbReference type="ARBA" id="ARBA00022617"/>
    </source>
</evidence>
<dbReference type="EMBL" id="CP013729">
    <property type="protein sequence ID" value="ALV06550.1"/>
    <property type="molecule type" value="Genomic_DNA"/>
</dbReference>
<evidence type="ECO:0000256" key="4">
    <source>
        <dbReference type="ARBA" id="ARBA00012314"/>
    </source>
</evidence>
<dbReference type="PANTHER" id="PTHR42821">
    <property type="entry name" value="CATALASE"/>
    <property type="match status" value="1"/>
</dbReference>
<dbReference type="InterPro" id="IPR020835">
    <property type="entry name" value="Catalase_sf"/>
</dbReference>
<dbReference type="PANTHER" id="PTHR42821:SF1">
    <property type="entry name" value="CATALASE-B"/>
    <property type="match status" value="1"/>
</dbReference>
<comment type="similarity">
    <text evidence="3">Belongs to the catalase family. HPII subfamily.</text>
</comment>
<dbReference type="STRING" id="76731.RD2015_2074"/>
<dbReference type="Pfam" id="PF00199">
    <property type="entry name" value="Catalase"/>
    <property type="match status" value="1"/>
</dbReference>
<evidence type="ECO:0000256" key="1">
    <source>
        <dbReference type="ARBA" id="ARBA00001971"/>
    </source>
</evidence>
<evidence type="ECO:0000256" key="3">
    <source>
        <dbReference type="ARBA" id="ARBA00010660"/>
    </source>
</evidence>
<accession>A0A0U3CYV6</accession>
<dbReference type="PROSITE" id="PS00438">
    <property type="entry name" value="CATALASE_2"/>
    <property type="match status" value="1"/>
</dbReference>
<dbReference type="PATRIC" id="fig|76731.3.peg.2124"/>
<dbReference type="Proteomes" id="UP000060699">
    <property type="component" value="Chromosome"/>
</dbReference>
<keyword evidence="10" id="KW-0376">Hydrogen peroxide</keyword>
<keyword evidence="8" id="KW-0560">Oxidoreductase</keyword>
<comment type="cofactor">
    <cofactor evidence="1">
        <name>heme</name>
        <dbReference type="ChEBI" id="CHEBI:30413"/>
    </cofactor>
</comment>
<keyword evidence="9" id="KW-0408">Iron</keyword>
<protein>
    <recommendedName>
        <fullName evidence="4">catalase</fullName>
        <ecNumber evidence="4">1.11.1.6</ecNumber>
    </recommendedName>
</protein>
<dbReference type="InterPro" id="IPR010582">
    <property type="entry name" value="Catalase_immune_responsive"/>
</dbReference>
<dbReference type="InterPro" id="IPR011614">
    <property type="entry name" value="Catalase_core"/>
</dbReference>
<evidence type="ECO:0000313" key="12">
    <source>
        <dbReference type="EMBL" id="ALV06550.1"/>
    </source>
</evidence>
<dbReference type="GO" id="GO:0020037">
    <property type="term" value="F:heme binding"/>
    <property type="evidence" value="ECO:0007669"/>
    <property type="project" value="InterPro"/>
</dbReference>
<dbReference type="Pfam" id="PF18011">
    <property type="entry name" value="Catalase_C"/>
    <property type="match status" value="1"/>
</dbReference>
<dbReference type="AlphaFoldDB" id="A0A0U3CYV6"/>
<dbReference type="InterPro" id="IPR029062">
    <property type="entry name" value="Class_I_gatase-like"/>
</dbReference>
<dbReference type="SUPFAM" id="SSF52317">
    <property type="entry name" value="Class I glutamine amidotransferase-like"/>
    <property type="match status" value="1"/>
</dbReference>
<keyword evidence="13" id="KW-1185">Reference proteome</keyword>
<dbReference type="CDD" id="cd03132">
    <property type="entry name" value="GATase1_catalase"/>
    <property type="match status" value="1"/>
</dbReference>
<dbReference type="SMART" id="SM01060">
    <property type="entry name" value="Catalase"/>
    <property type="match status" value="1"/>
</dbReference>
<evidence type="ECO:0000256" key="10">
    <source>
        <dbReference type="ARBA" id="ARBA00023324"/>
    </source>
</evidence>
<reference evidence="12 13" key="1">
    <citation type="submission" date="2015-12" db="EMBL/GenBank/DDBJ databases">
        <title>Complete genome of Roseateles depolymerans KCTC 42856.</title>
        <authorList>
            <person name="Kim K.M."/>
        </authorList>
    </citation>
    <scope>NUCLEOTIDE SEQUENCE [LARGE SCALE GENOMIC DNA]</scope>
    <source>
        <strain evidence="12 13">KCTC 42856</strain>
    </source>
</reference>
<dbReference type="GO" id="GO:0042744">
    <property type="term" value="P:hydrogen peroxide catabolic process"/>
    <property type="evidence" value="ECO:0007669"/>
    <property type="project" value="UniProtKB-KW"/>
</dbReference>
<gene>
    <name evidence="12" type="ORF">RD2015_2074</name>
</gene>
<feature type="compositionally biased region" description="Low complexity" evidence="11">
    <location>
        <begin position="1"/>
        <end position="67"/>
    </location>
</feature>
<dbReference type="GO" id="GO:0046872">
    <property type="term" value="F:metal ion binding"/>
    <property type="evidence" value="ECO:0007669"/>
    <property type="project" value="UniProtKB-KW"/>
</dbReference>
<dbReference type="InterPro" id="IPR041399">
    <property type="entry name" value="Catalase_large_C"/>
</dbReference>
<proteinExistence type="inferred from homology"/>
<dbReference type="Gene3D" id="1.20.1370.20">
    <property type="match status" value="1"/>
</dbReference>
<evidence type="ECO:0000256" key="7">
    <source>
        <dbReference type="ARBA" id="ARBA00022723"/>
    </source>
</evidence>
<organism evidence="12 13">
    <name type="scientific">Roseateles depolymerans</name>
    <dbReference type="NCBI Taxonomy" id="76731"/>
    <lineage>
        <taxon>Bacteria</taxon>
        <taxon>Pseudomonadati</taxon>
        <taxon>Pseudomonadota</taxon>
        <taxon>Betaproteobacteria</taxon>
        <taxon>Burkholderiales</taxon>
        <taxon>Sphaerotilaceae</taxon>
        <taxon>Roseateles</taxon>
    </lineage>
</organism>
<feature type="region of interest" description="Disordered" evidence="11">
    <location>
        <begin position="132"/>
        <end position="163"/>
    </location>
</feature>
<dbReference type="FunFam" id="2.40.180.10:FF:000003">
    <property type="entry name" value="Catalase"/>
    <property type="match status" value="1"/>
</dbReference>
<dbReference type="GO" id="GO:0005829">
    <property type="term" value="C:cytosol"/>
    <property type="evidence" value="ECO:0007669"/>
    <property type="project" value="TreeGrafter"/>
</dbReference>
<feature type="region of interest" description="Disordered" evidence="11">
    <location>
        <begin position="1"/>
        <end position="115"/>
    </location>
</feature>
<comment type="function">
    <text evidence="2">Decomposes hydrogen peroxide into water and oxygen; serves to protect cells from the toxic effects of hydrogen peroxide.</text>
</comment>
<dbReference type="InterPro" id="IPR024712">
    <property type="entry name" value="Catalase_clade2"/>
</dbReference>
<evidence type="ECO:0000256" key="5">
    <source>
        <dbReference type="ARBA" id="ARBA00022559"/>
    </source>
</evidence>
<evidence type="ECO:0000256" key="11">
    <source>
        <dbReference type="SAM" id="MobiDB-lite"/>
    </source>
</evidence>
<dbReference type="EC" id="1.11.1.6" evidence="4"/>
<dbReference type="InterPro" id="IPR024708">
    <property type="entry name" value="Catalase_AS"/>
</dbReference>
<dbReference type="GO" id="GO:0004096">
    <property type="term" value="F:catalase activity"/>
    <property type="evidence" value="ECO:0007669"/>
    <property type="project" value="UniProtKB-EC"/>
</dbReference>
<dbReference type="InterPro" id="IPR043156">
    <property type="entry name" value="Catalase_clade2_helical"/>
</dbReference>
<sequence length="892" mass="95229">MPTKKPAPSAASGTAPARKTESSASSTASAKTPAKADAKAAASSKAPAKSAGGAAPSRSAAATKSPARGGKSTTTTALPPGPPDEGLGSAMSTIAGPARSELVTSAAATESQVRLARKMSGTESLAAAIPSNENKAAEHGRDNAVSPPQGTTVDSPDDIVSGSTVTEDFASDKVGDGMPELSYNPTNEALDRVRVDSSGQALTTNQGVRVADNQNSLKAGLRGPTLMEDFILREKITHFDHERIPERVVHARGSAAHGYFESYEALDDLTVAAPFAAAGKRTPVFVRFSTVAGERGSTDTARDVRGFAVKFYTDEGNWDLVGNNIPVFFIQDAMKFPDLIHAVKPEPHHGMPQAASAHDTFWDFVSLMPESAHMLMWAMSDRAIPRSYRMMQGFGVHTFRMINANGEAHFVKFHWTPKAGTHSLVWDEAVKISGADSDFHRRDLWEAIEAGNYPEWELSLQVFTEEQAEQWSFDILDATKLVPEELVPLRPVGRMVLTRNPDNFFAETEQVAFCTAHIIPGLDFTNDPLLAGRIHSYVDTQITRLGGPNFHEIPINAPVTQIHNNQRDGLHRQAIPRGRVAYEPNSLGGGCPFQAGRSGFVSYPKAIQGEALRGKPERFAEHYNQARLFWNSQSEAEQNHIVGAYRFELTRVQTPAIRQRVLALLARIDATLVQRVADGLGMEVPPPLPDFAPGSEVGAGVEGSVQPPEVTQSPALSLLARPGDGALNGRRVALLVHQGVDGAAIRAVHTAILKAGGVPRLIGHRLGDVQPASGDPMQVEITLETAPGALWDAVVLPDESAERPNLSISGQAVSFVQDLYRHCKPILVLGSGSALLAATGAPGTAEEGGGDPGLFFLDADGQGDVDGDVLSTFVTAIGQHRPFERETDPPMV</sequence>
<evidence type="ECO:0000313" key="13">
    <source>
        <dbReference type="Proteomes" id="UP000060699"/>
    </source>
</evidence>
<dbReference type="SUPFAM" id="SSF56634">
    <property type="entry name" value="Heme-dependent catalase-like"/>
    <property type="match status" value="1"/>
</dbReference>
<keyword evidence="6" id="KW-0349">Heme</keyword>
<keyword evidence="7" id="KW-0479">Metal-binding</keyword>
<dbReference type="PROSITE" id="PS51402">
    <property type="entry name" value="CATALASE_3"/>
    <property type="match status" value="1"/>
</dbReference>
<dbReference type="Pfam" id="PF06628">
    <property type="entry name" value="Catalase-rel"/>
    <property type="match status" value="1"/>
</dbReference>
<dbReference type="Gene3D" id="3.40.50.880">
    <property type="match status" value="1"/>
</dbReference>
<dbReference type="GO" id="GO:0006979">
    <property type="term" value="P:response to oxidative stress"/>
    <property type="evidence" value="ECO:0007669"/>
    <property type="project" value="InterPro"/>
</dbReference>
<dbReference type="PRINTS" id="PR00067">
    <property type="entry name" value="CATALASE"/>
</dbReference>
<name>A0A0U3CYV6_9BURK</name>
<feature type="compositionally biased region" description="Polar residues" evidence="11">
    <location>
        <begin position="102"/>
        <end position="112"/>
    </location>
</feature>
<dbReference type="InterPro" id="IPR018028">
    <property type="entry name" value="Catalase"/>
</dbReference>
<evidence type="ECO:0000256" key="2">
    <source>
        <dbReference type="ARBA" id="ARBA00002974"/>
    </source>
</evidence>